<dbReference type="InterPro" id="IPR036291">
    <property type="entry name" value="NAD(P)-bd_dom_sf"/>
</dbReference>
<organism evidence="4 5">
    <name type="scientific">Jiella pacifica</name>
    <dbReference type="NCBI Taxonomy" id="2696469"/>
    <lineage>
        <taxon>Bacteria</taxon>
        <taxon>Pseudomonadati</taxon>
        <taxon>Pseudomonadota</taxon>
        <taxon>Alphaproteobacteria</taxon>
        <taxon>Hyphomicrobiales</taxon>
        <taxon>Aurantimonadaceae</taxon>
        <taxon>Jiella</taxon>
    </lineage>
</organism>
<keyword evidence="2" id="KW-0520">NAD</keyword>
<comment type="caution">
    <text evidence="4">The sequence shown here is derived from an EMBL/GenBank/DDBJ whole genome shotgun (WGS) entry which is preliminary data.</text>
</comment>
<dbReference type="AlphaFoldDB" id="A0A6N9SXB2"/>
<dbReference type="PANTHER" id="PTHR43333:SF1">
    <property type="entry name" value="D-ISOMER SPECIFIC 2-HYDROXYACID DEHYDROGENASE NAD-BINDING DOMAIN-CONTAINING PROTEIN"/>
    <property type="match status" value="1"/>
</dbReference>
<dbReference type="Pfam" id="PF02826">
    <property type="entry name" value="2-Hacid_dh_C"/>
    <property type="match status" value="1"/>
</dbReference>
<name>A0A6N9SXB2_9HYPH</name>
<keyword evidence="4" id="KW-0670">Pyruvate</keyword>
<dbReference type="SUPFAM" id="SSF51735">
    <property type="entry name" value="NAD(P)-binding Rossmann-fold domains"/>
    <property type="match status" value="1"/>
</dbReference>
<dbReference type="GO" id="GO:0051287">
    <property type="term" value="F:NAD binding"/>
    <property type="evidence" value="ECO:0007669"/>
    <property type="project" value="InterPro"/>
</dbReference>
<protein>
    <submittedName>
        <fullName evidence="4">Glyoxylate/hydroxypyruvate reductase A</fullName>
    </submittedName>
</protein>
<keyword evidence="5" id="KW-1185">Reference proteome</keyword>
<proteinExistence type="predicted"/>
<dbReference type="CDD" id="cd12164">
    <property type="entry name" value="GDH_like_2"/>
    <property type="match status" value="1"/>
</dbReference>
<dbReference type="Proteomes" id="UP000469011">
    <property type="component" value="Unassembled WGS sequence"/>
</dbReference>
<evidence type="ECO:0000259" key="3">
    <source>
        <dbReference type="Pfam" id="PF02826"/>
    </source>
</evidence>
<dbReference type="PANTHER" id="PTHR43333">
    <property type="entry name" value="2-HACID_DH_C DOMAIN-CONTAINING PROTEIN"/>
    <property type="match status" value="1"/>
</dbReference>
<evidence type="ECO:0000313" key="5">
    <source>
        <dbReference type="Proteomes" id="UP000469011"/>
    </source>
</evidence>
<dbReference type="Gene3D" id="3.40.50.720">
    <property type="entry name" value="NAD(P)-binding Rossmann-like Domain"/>
    <property type="match status" value="2"/>
</dbReference>
<dbReference type="InterPro" id="IPR006140">
    <property type="entry name" value="D-isomer_DH_NAD-bd"/>
</dbReference>
<keyword evidence="1" id="KW-0560">Oxidoreductase</keyword>
<dbReference type="RefSeq" id="WP_163460576.1">
    <property type="nucleotide sequence ID" value="NZ_JAAAMG010000001.1"/>
</dbReference>
<sequence length="313" mass="34053">MTILLSVTGFDPSRWWQALHDAAPEQKIVVDAAEAGNEPIDYAVVWKQPPGLLATLPGLKAIFSLGAGVDHILADRELPDVPIVRIVADDLKERMSEFVVWRVLDHFRRGRAYRQQQAQKIWHERMQPAAREITVGIMGLGVLGLDAAAKLKVLGFEVAGWSRSEKTAPDVRTFAGDAGLGPFLAASDILVVLLPLTAGTRGIIDATLLSRMKRETPLGGPVLINAGRGGLQDETAILAALDEDRLMEASLDVFTVEPLPAESRLWSHPKVFVTPHAAALSDPDSLAPIIMRQIAAHERGEPLENVVDRRAGY</sequence>
<accession>A0A6N9SXB2</accession>
<dbReference type="GO" id="GO:0016491">
    <property type="term" value="F:oxidoreductase activity"/>
    <property type="evidence" value="ECO:0007669"/>
    <property type="project" value="UniProtKB-KW"/>
</dbReference>
<evidence type="ECO:0000256" key="2">
    <source>
        <dbReference type="ARBA" id="ARBA00023027"/>
    </source>
</evidence>
<evidence type="ECO:0000313" key="4">
    <source>
        <dbReference type="EMBL" id="NDW02942.1"/>
    </source>
</evidence>
<evidence type="ECO:0000256" key="1">
    <source>
        <dbReference type="ARBA" id="ARBA00023002"/>
    </source>
</evidence>
<reference evidence="4 5" key="1">
    <citation type="submission" date="2020-01" db="EMBL/GenBank/DDBJ databases">
        <title>Jiella pacifica sp. nov.</title>
        <authorList>
            <person name="Xue Z."/>
            <person name="Zhu S."/>
            <person name="Chen J."/>
            <person name="Yang J."/>
        </authorList>
    </citation>
    <scope>NUCLEOTIDE SEQUENCE [LARGE SCALE GENOMIC DNA]</scope>
    <source>
        <strain evidence="4 5">40Bstr34</strain>
    </source>
</reference>
<feature type="domain" description="D-isomer specific 2-hydroxyacid dehydrogenase NAD-binding" evidence="3">
    <location>
        <begin position="102"/>
        <end position="278"/>
    </location>
</feature>
<gene>
    <name evidence="4" type="ORF">GTK09_00740</name>
</gene>
<dbReference type="EMBL" id="JAAAMG010000001">
    <property type="protein sequence ID" value="NDW02942.1"/>
    <property type="molecule type" value="Genomic_DNA"/>
</dbReference>